<keyword evidence="3" id="KW-1185">Reference proteome</keyword>
<gene>
    <name evidence="2" type="ORF">N7472_002006</name>
</gene>
<feature type="signal peptide" evidence="1">
    <location>
        <begin position="1"/>
        <end position="18"/>
    </location>
</feature>
<dbReference type="InterPro" id="IPR049168">
    <property type="entry name" value="Glyco_hydro_134"/>
</dbReference>
<evidence type="ECO:0000313" key="2">
    <source>
        <dbReference type="EMBL" id="KAJ5205558.1"/>
    </source>
</evidence>
<keyword evidence="1" id="KW-0732">Signal</keyword>
<dbReference type="AlphaFoldDB" id="A0A9W9MQI7"/>
<dbReference type="EMBL" id="JAPQKP010000002">
    <property type="protein sequence ID" value="KAJ5205558.1"/>
    <property type="molecule type" value="Genomic_DNA"/>
</dbReference>
<sequence length="196" mass="21478">MQLLSLVGLMALVPAVLSSPANYNKIVARADKRGNETIVGLGVRKQEVVGAGGNTRDLAIAMLETKTMTTDYTYGDGKSGDATNFGIFKQNWFILRHSASEFLEQTVADVDNGAILNSGASSDLGKDIQARHEGEEHYGFETWFSGHRNGESGINNPGTEDIKGYIDAIAWIQQQIESDEKYQSDDTRFWVDVQAI</sequence>
<comment type="caution">
    <text evidence="2">The sequence shown here is derived from an EMBL/GenBank/DDBJ whole genome shotgun (WGS) entry which is preliminary data.</text>
</comment>
<evidence type="ECO:0000256" key="1">
    <source>
        <dbReference type="SAM" id="SignalP"/>
    </source>
</evidence>
<proteinExistence type="predicted"/>
<feature type="chain" id="PRO_5040919345" evidence="1">
    <location>
        <begin position="19"/>
        <end position="196"/>
    </location>
</feature>
<organism evidence="2 3">
    <name type="scientific">Penicillium cf. griseofulvum</name>
    <dbReference type="NCBI Taxonomy" id="2972120"/>
    <lineage>
        <taxon>Eukaryota</taxon>
        <taxon>Fungi</taxon>
        <taxon>Dikarya</taxon>
        <taxon>Ascomycota</taxon>
        <taxon>Pezizomycotina</taxon>
        <taxon>Eurotiomycetes</taxon>
        <taxon>Eurotiomycetidae</taxon>
        <taxon>Eurotiales</taxon>
        <taxon>Aspergillaceae</taxon>
        <taxon>Penicillium</taxon>
    </lineage>
</organism>
<reference evidence="2" key="2">
    <citation type="journal article" date="2023" name="IMA Fungus">
        <title>Comparative genomic study of the Penicillium genus elucidates a diverse pangenome and 15 lateral gene transfer events.</title>
        <authorList>
            <person name="Petersen C."/>
            <person name="Sorensen T."/>
            <person name="Nielsen M.R."/>
            <person name="Sondergaard T.E."/>
            <person name="Sorensen J.L."/>
            <person name="Fitzpatrick D.A."/>
            <person name="Frisvad J.C."/>
            <person name="Nielsen K.L."/>
        </authorList>
    </citation>
    <scope>NUCLEOTIDE SEQUENCE</scope>
    <source>
        <strain evidence="2">IBT 16849</strain>
    </source>
</reference>
<dbReference type="Proteomes" id="UP001150879">
    <property type="component" value="Unassembled WGS sequence"/>
</dbReference>
<reference evidence="2" key="1">
    <citation type="submission" date="2022-11" db="EMBL/GenBank/DDBJ databases">
        <authorList>
            <person name="Petersen C."/>
        </authorList>
    </citation>
    <scope>NUCLEOTIDE SEQUENCE</scope>
    <source>
        <strain evidence="2">IBT 16849</strain>
    </source>
</reference>
<name>A0A9W9MQI7_9EURO</name>
<protein>
    <submittedName>
        <fullName evidence="2">Uncharacterized protein</fullName>
    </submittedName>
</protein>
<evidence type="ECO:0000313" key="3">
    <source>
        <dbReference type="Proteomes" id="UP001150879"/>
    </source>
</evidence>
<accession>A0A9W9MQI7</accession>
<dbReference type="Pfam" id="PF21087">
    <property type="entry name" value="Glyco_hydro_134"/>
    <property type="match status" value="1"/>
</dbReference>